<dbReference type="Gene3D" id="1.20.1250.20">
    <property type="entry name" value="MFS general substrate transporter like domains"/>
    <property type="match status" value="1"/>
</dbReference>
<feature type="transmembrane region" description="Helical" evidence="6">
    <location>
        <begin position="348"/>
        <end position="366"/>
    </location>
</feature>
<dbReference type="Proteomes" id="UP000284543">
    <property type="component" value="Unassembled WGS sequence"/>
</dbReference>
<dbReference type="InterPro" id="IPR011701">
    <property type="entry name" value="MFS"/>
</dbReference>
<gene>
    <name evidence="8" type="ORF">DW839_10945</name>
    <name evidence="7" type="ORF">DWW02_11420</name>
</gene>
<organism evidence="7 10">
    <name type="scientific">Enterocloster bolteae</name>
    <dbReference type="NCBI Taxonomy" id="208479"/>
    <lineage>
        <taxon>Bacteria</taxon>
        <taxon>Bacillati</taxon>
        <taxon>Bacillota</taxon>
        <taxon>Clostridia</taxon>
        <taxon>Lachnospirales</taxon>
        <taxon>Lachnospiraceae</taxon>
        <taxon>Enterocloster</taxon>
    </lineage>
</organism>
<feature type="transmembrane region" description="Helical" evidence="6">
    <location>
        <begin position="253"/>
        <end position="274"/>
    </location>
</feature>
<evidence type="ECO:0000256" key="5">
    <source>
        <dbReference type="ARBA" id="ARBA00023136"/>
    </source>
</evidence>
<keyword evidence="2" id="KW-1003">Cell membrane</keyword>
<reference evidence="9 10" key="1">
    <citation type="submission" date="2018-08" db="EMBL/GenBank/DDBJ databases">
        <title>A genome reference for cultivated species of the human gut microbiota.</title>
        <authorList>
            <person name="Zou Y."/>
            <person name="Xue W."/>
            <person name="Luo G."/>
        </authorList>
    </citation>
    <scope>NUCLEOTIDE SEQUENCE [LARGE SCALE GENOMIC DNA]</scope>
    <source>
        <strain evidence="7 10">AF14-18</strain>
        <strain evidence="8 9">AM35-14</strain>
    </source>
</reference>
<evidence type="ECO:0000313" key="10">
    <source>
        <dbReference type="Proteomes" id="UP000284543"/>
    </source>
</evidence>
<dbReference type="PANTHER" id="PTHR23513:SF11">
    <property type="entry name" value="STAPHYLOFERRIN A TRANSPORTER"/>
    <property type="match status" value="1"/>
</dbReference>
<evidence type="ECO:0000256" key="1">
    <source>
        <dbReference type="ARBA" id="ARBA00004651"/>
    </source>
</evidence>
<keyword evidence="4 6" id="KW-1133">Transmembrane helix</keyword>
<evidence type="ECO:0000256" key="3">
    <source>
        <dbReference type="ARBA" id="ARBA00022692"/>
    </source>
</evidence>
<dbReference type="CDD" id="cd06173">
    <property type="entry name" value="MFS_MefA_like"/>
    <property type="match status" value="1"/>
</dbReference>
<proteinExistence type="predicted"/>
<dbReference type="EMBL" id="QSHZ01000010">
    <property type="protein sequence ID" value="RHC56072.1"/>
    <property type="molecule type" value="Genomic_DNA"/>
</dbReference>
<feature type="transmembrane region" description="Helical" evidence="6">
    <location>
        <begin position="378"/>
        <end position="398"/>
    </location>
</feature>
<evidence type="ECO:0000313" key="8">
    <source>
        <dbReference type="EMBL" id="RHC56072.1"/>
    </source>
</evidence>
<dbReference type="GO" id="GO:0022857">
    <property type="term" value="F:transmembrane transporter activity"/>
    <property type="evidence" value="ECO:0007669"/>
    <property type="project" value="InterPro"/>
</dbReference>
<dbReference type="AlphaFoldDB" id="A0A412Z7H1"/>
<dbReference type="RefSeq" id="WP_117625925.1">
    <property type="nucleotide sequence ID" value="NZ_CATYQV010000026.1"/>
</dbReference>
<evidence type="ECO:0000256" key="4">
    <source>
        <dbReference type="ARBA" id="ARBA00022989"/>
    </source>
</evidence>
<name>A0A412Z7H1_9FIRM</name>
<dbReference type="GO" id="GO:0005886">
    <property type="term" value="C:plasma membrane"/>
    <property type="evidence" value="ECO:0007669"/>
    <property type="project" value="UniProtKB-SubCell"/>
</dbReference>
<keyword evidence="3 6" id="KW-0812">Transmembrane</keyword>
<sequence length="400" mass="42990">MNDYSRWKQKFLTIAAGQTVSLIGSSAVQFSLIWWLASETGSPMMMALSGLVAFLPQIFLGPFAGVWIDRLKRKHVAIAADMFIGLVAVVFAVLLWMGHPPYWSACAVLGIRALGSVFHTPAIQSIVPQLVPPDKLVRANGWNQFMQSGAFMLGPVIGAAMYAALPLPVILLTDFIGACAASLTMAVVTIPEPEHSHQEAPHLIREMKEGLSICMSDRRLMKLTAAAAITMVFYLPLASYYPLMSSTYFKASAWHGSAVEFLYALGMMVSAIIFGSLGKVNNKLKASYLGLAGSGITCFICGILPSDMWAWYVFAATCMFMGGAGSAYNIPFVAYLQETIPAKAQGRAFSLLGSIMSLAMPVGLLISSPVAQIFGVNMWFLVSGIGILAVVAVCWLSGND</sequence>
<feature type="transmembrane region" description="Helical" evidence="6">
    <location>
        <begin position="286"/>
        <end position="305"/>
    </location>
</feature>
<comment type="subcellular location">
    <subcellularLocation>
        <location evidence="1">Cell membrane</location>
        <topology evidence="1">Multi-pass membrane protein</topology>
    </subcellularLocation>
</comment>
<comment type="caution">
    <text evidence="7">The sequence shown here is derived from an EMBL/GenBank/DDBJ whole genome shotgun (WGS) entry which is preliminary data.</text>
</comment>
<accession>A0A412Z7H1</accession>
<dbReference type="PANTHER" id="PTHR23513">
    <property type="entry name" value="INTEGRAL MEMBRANE EFFLUX PROTEIN-RELATED"/>
    <property type="match status" value="1"/>
</dbReference>
<evidence type="ECO:0000313" key="9">
    <source>
        <dbReference type="Proteomes" id="UP000283975"/>
    </source>
</evidence>
<feature type="transmembrane region" description="Helical" evidence="6">
    <location>
        <begin position="311"/>
        <end position="336"/>
    </location>
</feature>
<evidence type="ECO:0000256" key="6">
    <source>
        <dbReference type="SAM" id="Phobius"/>
    </source>
</evidence>
<dbReference type="Pfam" id="PF07690">
    <property type="entry name" value="MFS_1"/>
    <property type="match status" value="1"/>
</dbReference>
<feature type="transmembrane region" description="Helical" evidence="6">
    <location>
        <begin position="223"/>
        <end position="241"/>
    </location>
</feature>
<dbReference type="InterPro" id="IPR036259">
    <property type="entry name" value="MFS_trans_sf"/>
</dbReference>
<evidence type="ECO:0000313" key="7">
    <source>
        <dbReference type="EMBL" id="RGV75987.1"/>
    </source>
</evidence>
<dbReference type="EMBL" id="QRZM01000004">
    <property type="protein sequence ID" value="RGV75987.1"/>
    <property type="molecule type" value="Genomic_DNA"/>
</dbReference>
<feature type="transmembrane region" description="Helical" evidence="6">
    <location>
        <begin position="144"/>
        <end position="163"/>
    </location>
</feature>
<dbReference type="SUPFAM" id="SSF103473">
    <property type="entry name" value="MFS general substrate transporter"/>
    <property type="match status" value="1"/>
</dbReference>
<keyword evidence="5 6" id="KW-0472">Membrane</keyword>
<feature type="transmembrane region" description="Helical" evidence="6">
    <location>
        <begin position="43"/>
        <end position="64"/>
    </location>
</feature>
<feature type="transmembrane region" description="Helical" evidence="6">
    <location>
        <begin position="12"/>
        <end position="37"/>
    </location>
</feature>
<feature type="transmembrane region" description="Helical" evidence="6">
    <location>
        <begin position="76"/>
        <end position="96"/>
    </location>
</feature>
<dbReference type="Proteomes" id="UP000283975">
    <property type="component" value="Unassembled WGS sequence"/>
</dbReference>
<evidence type="ECO:0000256" key="2">
    <source>
        <dbReference type="ARBA" id="ARBA00022475"/>
    </source>
</evidence>
<protein>
    <submittedName>
        <fullName evidence="7">MFS transporter</fullName>
    </submittedName>
</protein>